<feature type="region of interest" description="Disordered" evidence="1">
    <location>
        <begin position="314"/>
        <end position="336"/>
    </location>
</feature>
<protein>
    <submittedName>
        <fullName evidence="2">Uncharacterized protein</fullName>
    </submittedName>
</protein>
<dbReference type="VEuPathDB" id="TriTrypDB:TRSC58_02110"/>
<feature type="region of interest" description="Disordered" evidence="1">
    <location>
        <begin position="763"/>
        <end position="785"/>
    </location>
</feature>
<organism evidence="2 3">
    <name type="scientific">Trypanosoma rangeli SC58</name>
    <dbReference type="NCBI Taxonomy" id="429131"/>
    <lineage>
        <taxon>Eukaryota</taxon>
        <taxon>Discoba</taxon>
        <taxon>Euglenozoa</taxon>
        <taxon>Kinetoplastea</taxon>
        <taxon>Metakinetoplastina</taxon>
        <taxon>Trypanosomatida</taxon>
        <taxon>Trypanosomatidae</taxon>
        <taxon>Trypanosoma</taxon>
        <taxon>Herpetosoma</taxon>
    </lineage>
</organism>
<evidence type="ECO:0000313" key="3">
    <source>
        <dbReference type="Proteomes" id="UP000031737"/>
    </source>
</evidence>
<proteinExistence type="predicted"/>
<feature type="compositionally biased region" description="Acidic residues" evidence="1">
    <location>
        <begin position="763"/>
        <end position="773"/>
    </location>
</feature>
<accession>A0A061J7U8</accession>
<evidence type="ECO:0000313" key="2">
    <source>
        <dbReference type="EMBL" id="ESL10161.1"/>
    </source>
</evidence>
<name>A0A061J7U8_TRYRA</name>
<evidence type="ECO:0000256" key="1">
    <source>
        <dbReference type="SAM" id="MobiDB-lite"/>
    </source>
</evidence>
<comment type="caution">
    <text evidence="2">The sequence shown here is derived from an EMBL/GenBank/DDBJ whole genome shotgun (WGS) entry which is preliminary data.</text>
</comment>
<dbReference type="Proteomes" id="UP000031737">
    <property type="component" value="Unassembled WGS sequence"/>
</dbReference>
<dbReference type="OrthoDB" id="247711at2759"/>
<sequence length="820" mass="88819">MTQIGAEGAEASAAALAPQRRMRLFSPMGSLVALARALREGAERLHLGPHGLCTVSVSVEGELRLLRPRAEEVMQATAEMDAWRVLWRAFLADTPTTEAKALAGADNQRTPQLPDGQGRLLITTAALLHHLISPTAHYPVIGSPSSQRNRLRLVRVLRELTTPGAMRDVSIVGDDDSSGVEQRGGSDMIGRVVRASLRSLHPYVYGVAASAASKVIPRHVVEGCIHFTMCTEVEDGVLTTLRQLLIRFLWSSSFPNEQVTSASIVARARGVLLHPTSYIVPCQGDSVLSSCVLPFGTFVLPTVSPEISPHHGTTTPFFSLEHRTDDDDSDTNTGQPTRIMLLRIDDQGGLLDFAHSNKKENALSEGGYYTSEGNSDGRRVVERQWTTAEQEKAQLEAARVLYKWAKIHGVAAILTPSQAPPVIKTYGRRYGVTDNTSEQLKRGRPIFMVDEVDDVMFDALLRRLQYWRHGTNVVKSGVPETPVCCPTVALLRRGGLVLPDLVEDALLPVRRLVYGPLRAVCSFATVREFMVSESCDVRVALLELDQSAPLEEGMDSVQGVRGIGSMLLVGPTVYQRCMYTNLLLKCLASVQTAMDASPSGGGTSPECGLGFVRAGGALPIALARQLRLSAEALTRPLPRVGDARGKAEEAGCHRWATANVPVVDAVLRMLAEAVLEVPRRLAAHLTAHHWPLRHAWLRLESDAVGRATPCSANSIISARDPPLHVCIRKDVAFYRRSCLSPLCDAGVTNTAAHYFCCSDTESGDTDSDGEDTGQQEHARRPPPLSFVEPIATTADVLRGAVTLLRLTLMSDAGALDAVGV</sequence>
<dbReference type="AlphaFoldDB" id="A0A061J7U8"/>
<dbReference type="EMBL" id="AUPL01002110">
    <property type="protein sequence ID" value="ESL10161.1"/>
    <property type="molecule type" value="Genomic_DNA"/>
</dbReference>
<keyword evidence="3" id="KW-1185">Reference proteome</keyword>
<gene>
    <name evidence="2" type="ORF">TRSC58_02110</name>
</gene>
<reference evidence="2 3" key="1">
    <citation type="submission" date="2013-07" db="EMBL/GenBank/DDBJ databases">
        <authorList>
            <person name="Stoco P.H."/>
            <person name="Wagner G."/>
            <person name="Gerber A."/>
            <person name="Zaha A."/>
            <person name="Thompson C."/>
            <person name="Bartholomeu D.C."/>
            <person name="Luckemeyer D.D."/>
            <person name="Bahia D."/>
            <person name="Loreto E."/>
            <person name="Prestes E.B."/>
            <person name="Lima F.M."/>
            <person name="Rodrigues-Luiz G."/>
            <person name="Vallejo G.A."/>
            <person name="Filho J.F."/>
            <person name="Monteiro K.M."/>
            <person name="Tyler K.M."/>
            <person name="de Almeida L.G."/>
            <person name="Ortiz M.F."/>
            <person name="Siervo M.A."/>
            <person name="de Moraes M.H."/>
            <person name="Cunha O.L."/>
            <person name="Mendonca-Neto R."/>
            <person name="Silva R."/>
            <person name="Teixeira S.M."/>
            <person name="Murta S.M."/>
            <person name="Sincero T.C."/>
            <person name="Mendes T.A."/>
            <person name="Urmenyi T.P."/>
            <person name="Silva V.G."/>
            <person name="da Rocha W.D."/>
            <person name="Andersson B."/>
            <person name="Romanha A.J."/>
            <person name="Steindel M."/>
            <person name="de Vasconcelos A.T."/>
            <person name="Grisard E.C."/>
        </authorList>
    </citation>
    <scope>NUCLEOTIDE SEQUENCE [LARGE SCALE GENOMIC DNA]</scope>
    <source>
        <strain evidence="2 3">SC58</strain>
    </source>
</reference>